<dbReference type="PANTHER" id="PTHR43135:SF3">
    <property type="entry name" value="ALPHA-D-RIBOSE 1-METHYLPHOSPHONATE 5-TRIPHOSPHATE DIPHOSPHATASE"/>
    <property type="match status" value="1"/>
</dbReference>
<dbReference type="Pfam" id="PF01979">
    <property type="entry name" value="Amidohydro_1"/>
    <property type="match status" value="1"/>
</dbReference>
<dbReference type="Gene3D" id="3.20.20.140">
    <property type="entry name" value="Metal-dependent hydrolases"/>
    <property type="match status" value="1"/>
</dbReference>
<dbReference type="InterPro" id="IPR006680">
    <property type="entry name" value="Amidohydro-rel"/>
</dbReference>
<evidence type="ECO:0000259" key="2">
    <source>
        <dbReference type="Pfam" id="PF01979"/>
    </source>
</evidence>
<name>A0A1Y2II97_TRAC3</name>
<feature type="region of interest" description="Disordered" evidence="1">
    <location>
        <begin position="1"/>
        <end position="33"/>
    </location>
</feature>
<dbReference type="SUPFAM" id="SSF51338">
    <property type="entry name" value="Composite domain of metallo-dependent hydrolases"/>
    <property type="match status" value="1"/>
</dbReference>
<reference evidence="3 4" key="1">
    <citation type="journal article" date="2015" name="Biotechnol. Biofuels">
        <title>Enhanced degradation of softwood versus hardwood by the white-rot fungus Pycnoporus coccineus.</title>
        <authorList>
            <person name="Couturier M."/>
            <person name="Navarro D."/>
            <person name="Chevret D."/>
            <person name="Henrissat B."/>
            <person name="Piumi F."/>
            <person name="Ruiz-Duenas F.J."/>
            <person name="Martinez A.T."/>
            <person name="Grigoriev I.V."/>
            <person name="Riley R."/>
            <person name="Lipzen A."/>
            <person name="Berrin J.G."/>
            <person name="Master E.R."/>
            <person name="Rosso M.N."/>
        </authorList>
    </citation>
    <scope>NUCLEOTIDE SEQUENCE [LARGE SCALE GENOMIC DNA]</scope>
    <source>
        <strain evidence="3 4">BRFM310</strain>
    </source>
</reference>
<dbReference type="EMBL" id="KZ084115">
    <property type="protein sequence ID" value="OSD00879.1"/>
    <property type="molecule type" value="Genomic_DNA"/>
</dbReference>
<feature type="domain" description="Amidohydrolase-related" evidence="2">
    <location>
        <begin position="99"/>
        <end position="427"/>
    </location>
</feature>
<dbReference type="GO" id="GO:0016810">
    <property type="term" value="F:hydrolase activity, acting on carbon-nitrogen (but not peptide) bonds"/>
    <property type="evidence" value="ECO:0007669"/>
    <property type="project" value="InterPro"/>
</dbReference>
<feature type="compositionally biased region" description="Polar residues" evidence="1">
    <location>
        <begin position="1"/>
        <end position="11"/>
    </location>
</feature>
<proteinExistence type="predicted"/>
<dbReference type="AlphaFoldDB" id="A0A1Y2II97"/>
<dbReference type="InterPro" id="IPR032466">
    <property type="entry name" value="Metal_Hydrolase"/>
</dbReference>
<evidence type="ECO:0000313" key="3">
    <source>
        <dbReference type="EMBL" id="OSD00879.1"/>
    </source>
</evidence>
<evidence type="ECO:0000313" key="4">
    <source>
        <dbReference type="Proteomes" id="UP000193067"/>
    </source>
</evidence>
<dbReference type="Gene3D" id="2.30.40.10">
    <property type="entry name" value="Urease, subunit C, domain 1"/>
    <property type="match status" value="1"/>
</dbReference>
<gene>
    <name evidence="3" type="ORF">PYCCODRAFT_1413611</name>
</gene>
<protein>
    <recommendedName>
        <fullName evidence="2">Amidohydrolase-related domain-containing protein</fullName>
    </recommendedName>
</protein>
<dbReference type="InterPro" id="IPR011059">
    <property type="entry name" value="Metal-dep_hydrolase_composite"/>
</dbReference>
<dbReference type="OrthoDB" id="5595695at2759"/>
<dbReference type="STRING" id="1353009.A0A1Y2II97"/>
<evidence type="ECO:0000256" key="1">
    <source>
        <dbReference type="SAM" id="MobiDB-lite"/>
    </source>
</evidence>
<dbReference type="SUPFAM" id="SSF51556">
    <property type="entry name" value="Metallo-dependent hydrolases"/>
    <property type="match status" value="1"/>
</dbReference>
<dbReference type="Proteomes" id="UP000193067">
    <property type="component" value="Unassembled WGS sequence"/>
</dbReference>
<organism evidence="3 4">
    <name type="scientific">Trametes coccinea (strain BRFM310)</name>
    <name type="common">Pycnoporus coccineus</name>
    <dbReference type="NCBI Taxonomy" id="1353009"/>
    <lineage>
        <taxon>Eukaryota</taxon>
        <taxon>Fungi</taxon>
        <taxon>Dikarya</taxon>
        <taxon>Basidiomycota</taxon>
        <taxon>Agaricomycotina</taxon>
        <taxon>Agaricomycetes</taxon>
        <taxon>Polyporales</taxon>
        <taxon>Polyporaceae</taxon>
        <taxon>Trametes</taxon>
    </lineage>
</organism>
<sequence>MGSSRPSSGDNSLHRDAQAYSPPTAPLAASDGALDPQERTIRIYAGKLYDPESLQLLPQRVISVSPRLGLVLDIQSYSAKETDEVDFTHEDEVDLRDATVLPGFVDTHVHLFLHPYAETTWEDQLTKESLVERTVRATVHAKRTLMAGYTTVRDLGTEGAEDADIQLRKCLAGPNPLIPGPRYFCANRAIIASGSYGPKSNLHLHQDGVDGVTGAEFADGEAECVKAVRKQVGAGADWIKVSCTSAVSSMSGDSSPAASSQDYRVRTRMADVATKASSSAIQTFASNEIRALVAAARQLGVKVAAHANIWRADLLPEHGGVDTLEHGNDFGPDELLASVVNSAIIWVPTLAVYYTNDTAKAPDGPWHRTARNFQRALARGVKNIACGGDTGPFPHGDNALEMKLMVRLGADWRYVLRWATLGGWKCVRSLAWEGAEGELRLARIAELQESPVVVGDNEVPFGVIKRGFAADIIATRGDLQVDFEKAVDKTSITFVMKGAKILKRDGRELL</sequence>
<dbReference type="PANTHER" id="PTHR43135">
    <property type="entry name" value="ALPHA-D-RIBOSE 1-METHYLPHOSPHONATE 5-TRIPHOSPHATE DIPHOSPHATASE"/>
    <property type="match status" value="1"/>
</dbReference>
<dbReference type="InterPro" id="IPR051781">
    <property type="entry name" value="Metallo-dep_Hydrolase"/>
</dbReference>
<keyword evidence="4" id="KW-1185">Reference proteome</keyword>
<accession>A0A1Y2II97</accession>